<accession>A0A3N2PS23</accession>
<keyword evidence="3" id="KW-1185">Reference proteome</keyword>
<dbReference type="AlphaFoldDB" id="A0A3N2PS23"/>
<reference evidence="2 3" key="1">
    <citation type="journal article" date="2018" name="Mol. Ecol.">
        <title>The obligate alkalophilic soda-lake fungus Sodiomyces alkalinus has shifted to a protein diet.</title>
        <authorList>
            <person name="Grum-Grzhimaylo A.A."/>
            <person name="Falkoski D.L."/>
            <person name="van den Heuvel J."/>
            <person name="Valero-Jimenez C.A."/>
            <person name="Min B."/>
            <person name="Choi I.G."/>
            <person name="Lipzen A."/>
            <person name="Daum C.G."/>
            <person name="Aanen D.K."/>
            <person name="Tsang A."/>
            <person name="Henrissat B."/>
            <person name="Bilanenko E.N."/>
            <person name="de Vries R.P."/>
            <person name="van Kan J.A.L."/>
            <person name="Grigoriev I.V."/>
            <person name="Debets A.J.M."/>
        </authorList>
    </citation>
    <scope>NUCLEOTIDE SEQUENCE [LARGE SCALE GENOMIC DNA]</scope>
    <source>
        <strain evidence="2 3">F11</strain>
    </source>
</reference>
<evidence type="ECO:0000313" key="2">
    <source>
        <dbReference type="EMBL" id="ROT37307.1"/>
    </source>
</evidence>
<sequence length="113" mass="12733">MNCWAGVQQGRRLMNWATSGECLLLISNSACIQRVRGKNDASMPASKQRERERNREYKHEKNRRGKTEREGKKTKAALTNGVLSFVEPNVSSPVSSLPARRTVHTSYVHAKHG</sequence>
<gene>
    <name evidence="2" type="ORF">SODALDRAFT_193960</name>
</gene>
<organism evidence="2 3">
    <name type="scientific">Sodiomyces alkalinus (strain CBS 110278 / VKM F-3762 / F11)</name>
    <name type="common">Alkaliphilic filamentous fungus</name>
    <dbReference type="NCBI Taxonomy" id="1314773"/>
    <lineage>
        <taxon>Eukaryota</taxon>
        <taxon>Fungi</taxon>
        <taxon>Dikarya</taxon>
        <taxon>Ascomycota</taxon>
        <taxon>Pezizomycotina</taxon>
        <taxon>Sordariomycetes</taxon>
        <taxon>Hypocreomycetidae</taxon>
        <taxon>Glomerellales</taxon>
        <taxon>Plectosphaerellaceae</taxon>
        <taxon>Sodiomyces</taxon>
    </lineage>
</organism>
<dbReference type="EMBL" id="ML119057">
    <property type="protein sequence ID" value="ROT37307.1"/>
    <property type="molecule type" value="Genomic_DNA"/>
</dbReference>
<evidence type="ECO:0000313" key="3">
    <source>
        <dbReference type="Proteomes" id="UP000272025"/>
    </source>
</evidence>
<feature type="compositionally biased region" description="Basic and acidic residues" evidence="1">
    <location>
        <begin position="47"/>
        <end position="73"/>
    </location>
</feature>
<protein>
    <submittedName>
        <fullName evidence="2">Uncharacterized protein</fullName>
    </submittedName>
</protein>
<proteinExistence type="predicted"/>
<dbReference type="Proteomes" id="UP000272025">
    <property type="component" value="Unassembled WGS sequence"/>
</dbReference>
<feature type="region of interest" description="Disordered" evidence="1">
    <location>
        <begin position="36"/>
        <end position="113"/>
    </location>
</feature>
<evidence type="ECO:0000256" key="1">
    <source>
        <dbReference type="SAM" id="MobiDB-lite"/>
    </source>
</evidence>
<dbReference type="RefSeq" id="XP_028465113.1">
    <property type="nucleotide sequence ID" value="XM_028607149.1"/>
</dbReference>
<name>A0A3N2PS23_SODAK</name>
<dbReference type="GeneID" id="39575627"/>